<keyword evidence="3" id="KW-1185">Reference proteome</keyword>
<feature type="compositionally biased region" description="Low complexity" evidence="1">
    <location>
        <begin position="136"/>
        <end position="146"/>
    </location>
</feature>
<proteinExistence type="predicted"/>
<dbReference type="OrthoDB" id="671678at2759"/>
<feature type="compositionally biased region" description="Polar residues" evidence="1">
    <location>
        <begin position="93"/>
        <end position="105"/>
    </location>
</feature>
<name>A0A9Q1GI01_9CARY</name>
<protein>
    <submittedName>
        <fullName evidence="2">Uncharacterized protein</fullName>
    </submittedName>
</protein>
<feature type="region of interest" description="Disordered" evidence="1">
    <location>
        <begin position="74"/>
        <end position="146"/>
    </location>
</feature>
<feature type="region of interest" description="Disordered" evidence="1">
    <location>
        <begin position="408"/>
        <end position="445"/>
    </location>
</feature>
<organism evidence="2 3">
    <name type="scientific">Carnegiea gigantea</name>
    <dbReference type="NCBI Taxonomy" id="171969"/>
    <lineage>
        <taxon>Eukaryota</taxon>
        <taxon>Viridiplantae</taxon>
        <taxon>Streptophyta</taxon>
        <taxon>Embryophyta</taxon>
        <taxon>Tracheophyta</taxon>
        <taxon>Spermatophyta</taxon>
        <taxon>Magnoliopsida</taxon>
        <taxon>eudicotyledons</taxon>
        <taxon>Gunneridae</taxon>
        <taxon>Pentapetalae</taxon>
        <taxon>Caryophyllales</taxon>
        <taxon>Cactineae</taxon>
        <taxon>Cactaceae</taxon>
        <taxon>Cactoideae</taxon>
        <taxon>Echinocereeae</taxon>
        <taxon>Carnegiea</taxon>
    </lineage>
</organism>
<evidence type="ECO:0000313" key="3">
    <source>
        <dbReference type="Proteomes" id="UP001153076"/>
    </source>
</evidence>
<comment type="caution">
    <text evidence="2">The sequence shown here is derived from an EMBL/GenBank/DDBJ whole genome shotgun (WGS) entry which is preliminary data.</text>
</comment>
<accession>A0A9Q1GI01</accession>
<dbReference type="Proteomes" id="UP001153076">
    <property type="component" value="Unassembled WGS sequence"/>
</dbReference>
<dbReference type="AlphaFoldDB" id="A0A9Q1GI01"/>
<reference evidence="2" key="1">
    <citation type="submission" date="2022-04" db="EMBL/GenBank/DDBJ databases">
        <title>Carnegiea gigantea Genome sequencing and assembly v2.</title>
        <authorList>
            <person name="Copetti D."/>
            <person name="Sanderson M.J."/>
            <person name="Burquez A."/>
            <person name="Wojciechowski M.F."/>
        </authorList>
    </citation>
    <scope>NUCLEOTIDE SEQUENCE</scope>
    <source>
        <strain evidence="2">SGP5-SGP5p</strain>
        <tissue evidence="2">Aerial part</tissue>
    </source>
</reference>
<sequence>MVQAIFYTMVINDAVKLRFLSRETMGSLMLDLQEWRWDIVEAWLLPIEESLGTPKFPALLRWFTILDPQVRRMAKTKSTPRIRSPDELLAEGTQGNPCSAPSSSRPRVEVASTSISSMSRGTSPSSSDRSWRHSSSEGASMSSSSHKVSSTLGKLVLKRKGCSLVGLVPEIVAEGLEFLGAPTHSDSQDGPGSHFPDPKVVPTLKMMTLEKQYLLLVGCNFIIPKADVTVNEPPSKCIVVYAQLSTTVSDSLFTRPGFVTAIEKKLKVKHWKYDFLFIRRESVGEMFLTRARGPGRRKSKSSDRKPLNWLPKLKASKDELMVFETGDVNPEQVAAEAERHRKEERQCLVNQQAKKYRAGRSPQSAYRFASEPRAVLMRPRRPPLPMLGTQEPTSLSLGTLEAGRLGTAPWSLRVNRPSEDPGDYFSSRRRLSPEPPAAVHQLDQG</sequence>
<evidence type="ECO:0000256" key="1">
    <source>
        <dbReference type="SAM" id="MobiDB-lite"/>
    </source>
</evidence>
<evidence type="ECO:0000313" key="2">
    <source>
        <dbReference type="EMBL" id="KAJ8419789.1"/>
    </source>
</evidence>
<gene>
    <name evidence="2" type="ORF">Cgig2_010900</name>
</gene>
<feature type="compositionally biased region" description="Low complexity" evidence="1">
    <location>
        <begin position="112"/>
        <end position="128"/>
    </location>
</feature>
<dbReference type="EMBL" id="JAKOGI010004430">
    <property type="protein sequence ID" value="KAJ8419789.1"/>
    <property type="molecule type" value="Genomic_DNA"/>
</dbReference>